<dbReference type="EMBL" id="AJAL01000001">
    <property type="protein sequence ID" value="EOH82301.1"/>
    <property type="molecule type" value="Genomic_DNA"/>
</dbReference>
<dbReference type="AlphaFoldDB" id="R2RP01"/>
<protein>
    <submittedName>
        <fullName evidence="1">Uncharacterized protein</fullName>
    </submittedName>
</protein>
<sequence>MNNSQRRKAHLIIHSASTAAAGVGAGMAQLPFPDATVLLPIQTAMVIALGKVFHIKLEEGAARALATQFLAQKAGQMTARFLAGKLPVAGNIVNGSTAAAITESYGWMIAREFAEDYEKNSKYNIFLIALELLLNGLRLRYTYRRG</sequence>
<gene>
    <name evidence="2" type="ORF">I590_01398</name>
    <name evidence="1" type="ORF">UAK_00537</name>
</gene>
<evidence type="ECO:0000313" key="3">
    <source>
        <dbReference type="Proteomes" id="UP000013877"/>
    </source>
</evidence>
<reference evidence="2 4" key="2">
    <citation type="submission" date="2013-03" db="EMBL/GenBank/DDBJ databases">
        <title>The Genome Sequence of Enterococcus raffinosus ATCC_49464 (PacBio/Illumina hybrid assembly).</title>
        <authorList>
            <consortium name="The Broad Institute Genomics Platform"/>
            <consortium name="The Broad Institute Genome Sequencing Center for Infectious Disease"/>
            <person name="Earl A."/>
            <person name="Russ C."/>
            <person name="Gilmore M."/>
            <person name="Surin D."/>
            <person name="Walker B."/>
            <person name="Young S."/>
            <person name="Zeng Q."/>
            <person name="Gargeya S."/>
            <person name="Fitzgerald M."/>
            <person name="Haas B."/>
            <person name="Abouelleil A."/>
            <person name="Allen A.W."/>
            <person name="Alvarado L."/>
            <person name="Arachchi H.M."/>
            <person name="Berlin A.M."/>
            <person name="Chapman S.B."/>
            <person name="Gainer-Dewar J."/>
            <person name="Goldberg J."/>
            <person name="Griggs A."/>
            <person name="Gujja S."/>
            <person name="Hansen M."/>
            <person name="Howarth C."/>
            <person name="Imamovic A."/>
            <person name="Ireland A."/>
            <person name="Larimer J."/>
            <person name="McCowan C."/>
            <person name="Murphy C."/>
            <person name="Pearson M."/>
            <person name="Poon T.W."/>
            <person name="Priest M."/>
            <person name="Roberts A."/>
            <person name="Saif S."/>
            <person name="Shea T."/>
            <person name="Sisk P."/>
            <person name="Sykes S."/>
            <person name="Wortman J."/>
            <person name="Nusbaum C."/>
            <person name="Birren B."/>
        </authorList>
    </citation>
    <scope>NUCLEOTIDE SEQUENCE [LARGE SCALE GENOMIC DNA]</scope>
    <source>
        <strain evidence="2 4">ATCC 49464</strain>
    </source>
</reference>
<proteinExistence type="predicted"/>
<dbReference type="HOGENOM" id="CLU_130336_1_0_9"/>
<dbReference type="EMBL" id="ASWF01000002">
    <property type="protein sequence ID" value="EOT77861.1"/>
    <property type="molecule type" value="Genomic_DNA"/>
</dbReference>
<dbReference type="Proteomes" id="UP000014158">
    <property type="component" value="Unassembled WGS sequence"/>
</dbReference>
<evidence type="ECO:0000313" key="2">
    <source>
        <dbReference type="EMBL" id="EOT77861.1"/>
    </source>
</evidence>
<accession>R2RP01</accession>
<dbReference type="RefSeq" id="WP_010743875.1">
    <property type="nucleotide sequence ID" value="NZ_ASWF01000002.1"/>
</dbReference>
<dbReference type="PATRIC" id="fig|1158602.3.peg.550"/>
<dbReference type="Proteomes" id="UP000013877">
    <property type="component" value="Unassembled WGS sequence"/>
</dbReference>
<organism evidence="1 3">
    <name type="scientific">Enterococcus raffinosus ATCC 49464</name>
    <dbReference type="NCBI Taxonomy" id="1158602"/>
    <lineage>
        <taxon>Bacteria</taxon>
        <taxon>Bacillati</taxon>
        <taxon>Bacillota</taxon>
        <taxon>Bacilli</taxon>
        <taxon>Lactobacillales</taxon>
        <taxon>Enterococcaceae</taxon>
        <taxon>Enterococcus</taxon>
    </lineage>
</organism>
<evidence type="ECO:0000313" key="1">
    <source>
        <dbReference type="EMBL" id="EOH82301.1"/>
    </source>
</evidence>
<name>R2RP01_9ENTE</name>
<dbReference type="eggNOG" id="COG3597">
    <property type="taxonomic scope" value="Bacteria"/>
</dbReference>
<evidence type="ECO:0000313" key="4">
    <source>
        <dbReference type="Proteomes" id="UP000014158"/>
    </source>
</evidence>
<keyword evidence="4" id="KW-1185">Reference proteome</keyword>
<reference evidence="1 3" key="1">
    <citation type="submission" date="2013-02" db="EMBL/GenBank/DDBJ databases">
        <title>The Genome Sequence of Enterococcus raffinosus ATCC_49464.</title>
        <authorList>
            <consortium name="The Broad Institute Genome Sequencing Platform"/>
            <consortium name="The Broad Institute Genome Sequencing Center for Infectious Disease"/>
            <person name="Earl A.M."/>
            <person name="Gilmore M.S."/>
            <person name="Lebreton F."/>
            <person name="Walker B."/>
            <person name="Young S.K."/>
            <person name="Zeng Q."/>
            <person name="Gargeya S."/>
            <person name="Fitzgerald M."/>
            <person name="Haas B."/>
            <person name="Abouelleil A."/>
            <person name="Alvarado L."/>
            <person name="Arachchi H.M."/>
            <person name="Berlin A.M."/>
            <person name="Chapman S.B."/>
            <person name="Dewar J."/>
            <person name="Goldberg J."/>
            <person name="Griggs A."/>
            <person name="Gujja S."/>
            <person name="Hansen M."/>
            <person name="Howarth C."/>
            <person name="Imamovic A."/>
            <person name="Larimer J."/>
            <person name="McCowan C."/>
            <person name="Murphy C."/>
            <person name="Neiman D."/>
            <person name="Pearson M."/>
            <person name="Priest M."/>
            <person name="Roberts A."/>
            <person name="Saif S."/>
            <person name="Shea T."/>
            <person name="Sisk P."/>
            <person name="Sykes S."/>
            <person name="Wortman J."/>
            <person name="Nusbaum C."/>
            <person name="Birren B."/>
        </authorList>
    </citation>
    <scope>NUCLEOTIDE SEQUENCE [LARGE SCALE GENOMIC DNA]</scope>
    <source>
        <strain evidence="1 3">ATCC 49464</strain>
    </source>
</reference>
<comment type="caution">
    <text evidence="1">The sequence shown here is derived from an EMBL/GenBank/DDBJ whole genome shotgun (WGS) entry which is preliminary data.</text>
</comment>